<evidence type="ECO:0000313" key="4">
    <source>
        <dbReference type="EMBL" id="GAA1756877.1"/>
    </source>
</evidence>
<sequence>MTDSLTEGLDELARELDNEHVFHSWSAQSQHSTLTVASGRGSRVWDHSGREYLDFSSQLVNVNIGHQHPAVVQAIREQAELLTTIAPSTVNLARGEAAKRIVARAPSGFHKVFFTNGGADANENAIRMARLHTGRDKILSTYRSYHGNTGAAVVATGDWRRVPNEFARAHVHFFGPYLYRSEFWASTPEEESERALRHLRRVIESEGPSSIAAVLLETIPGTAGIMLPPPGYLAGVRELCDRHGIMLILDEVMCGFGRSGRWFAFDGYDVRPDLITFAKGVNSGYVPAGGVVISDPIAATFDDRVFPGGLTYSGHPLAMASIVATLDAMESESIVEHAREIGAESIGPALEDLTERHEAIGEVRGEGVFWAMELVTDRKTREPLPAAAMGRLKSALVGRGLLPFVMENRIHVVPPCVVTAEEVADAMAIYDEVLSTALEGEG</sequence>
<dbReference type="EMBL" id="BAAANH010000003">
    <property type="protein sequence ID" value="GAA1756877.1"/>
    <property type="molecule type" value="Genomic_DNA"/>
</dbReference>
<dbReference type="NCBIfam" id="NF004718">
    <property type="entry name" value="PRK06062.1"/>
    <property type="match status" value="1"/>
</dbReference>
<organism evidence="4 5">
    <name type="scientific">Agromyces humatus</name>
    <dbReference type="NCBI Taxonomy" id="279573"/>
    <lineage>
        <taxon>Bacteria</taxon>
        <taxon>Bacillati</taxon>
        <taxon>Actinomycetota</taxon>
        <taxon>Actinomycetes</taxon>
        <taxon>Micrococcales</taxon>
        <taxon>Microbacteriaceae</taxon>
        <taxon>Agromyces</taxon>
    </lineage>
</organism>
<dbReference type="Gene3D" id="3.40.640.10">
    <property type="entry name" value="Type I PLP-dependent aspartate aminotransferase-like (Major domain)"/>
    <property type="match status" value="1"/>
</dbReference>
<keyword evidence="4" id="KW-0032">Aminotransferase</keyword>
<dbReference type="PANTHER" id="PTHR43094">
    <property type="entry name" value="AMINOTRANSFERASE"/>
    <property type="match status" value="1"/>
</dbReference>
<reference evidence="5" key="1">
    <citation type="journal article" date="2019" name="Int. J. Syst. Evol. Microbiol.">
        <title>The Global Catalogue of Microorganisms (GCM) 10K type strain sequencing project: providing services to taxonomists for standard genome sequencing and annotation.</title>
        <authorList>
            <consortium name="The Broad Institute Genomics Platform"/>
            <consortium name="The Broad Institute Genome Sequencing Center for Infectious Disease"/>
            <person name="Wu L."/>
            <person name="Ma J."/>
        </authorList>
    </citation>
    <scope>NUCLEOTIDE SEQUENCE [LARGE SCALE GENOMIC DNA]</scope>
    <source>
        <strain evidence="5">JCM 14319</strain>
    </source>
</reference>
<dbReference type="GO" id="GO:0008483">
    <property type="term" value="F:transaminase activity"/>
    <property type="evidence" value="ECO:0007669"/>
    <property type="project" value="UniProtKB-KW"/>
</dbReference>
<name>A0ABP4WKI0_9MICO</name>
<keyword evidence="2 3" id="KW-0663">Pyridoxal phosphate</keyword>
<dbReference type="Gene3D" id="3.90.1150.10">
    <property type="entry name" value="Aspartate Aminotransferase, domain 1"/>
    <property type="match status" value="1"/>
</dbReference>
<dbReference type="PROSITE" id="PS00600">
    <property type="entry name" value="AA_TRANSFER_CLASS_3"/>
    <property type="match status" value="1"/>
</dbReference>
<dbReference type="RefSeq" id="WP_232499093.1">
    <property type="nucleotide sequence ID" value="NZ_BAAANH010000003.1"/>
</dbReference>
<dbReference type="InterPro" id="IPR015421">
    <property type="entry name" value="PyrdxlP-dep_Trfase_major"/>
</dbReference>
<dbReference type="SUPFAM" id="SSF53383">
    <property type="entry name" value="PLP-dependent transferases"/>
    <property type="match status" value="1"/>
</dbReference>
<dbReference type="InterPro" id="IPR005814">
    <property type="entry name" value="Aminotrans_3"/>
</dbReference>
<keyword evidence="5" id="KW-1185">Reference proteome</keyword>
<comment type="similarity">
    <text evidence="1 3">Belongs to the class-III pyridoxal-phosphate-dependent aminotransferase family.</text>
</comment>
<evidence type="ECO:0000313" key="5">
    <source>
        <dbReference type="Proteomes" id="UP001500506"/>
    </source>
</evidence>
<evidence type="ECO:0000256" key="1">
    <source>
        <dbReference type="ARBA" id="ARBA00008954"/>
    </source>
</evidence>
<dbReference type="InterPro" id="IPR015424">
    <property type="entry name" value="PyrdxlP-dep_Trfase"/>
</dbReference>
<evidence type="ECO:0000256" key="3">
    <source>
        <dbReference type="RuleBase" id="RU003560"/>
    </source>
</evidence>
<comment type="caution">
    <text evidence="4">The sequence shown here is derived from an EMBL/GenBank/DDBJ whole genome shotgun (WGS) entry which is preliminary data.</text>
</comment>
<dbReference type="PANTHER" id="PTHR43094:SF1">
    <property type="entry name" value="AMINOTRANSFERASE CLASS-III"/>
    <property type="match status" value="1"/>
</dbReference>
<protein>
    <submittedName>
        <fullName evidence="4">Aspartate aminotransferase family protein</fullName>
    </submittedName>
</protein>
<dbReference type="Pfam" id="PF00202">
    <property type="entry name" value="Aminotran_3"/>
    <property type="match status" value="1"/>
</dbReference>
<proteinExistence type="inferred from homology"/>
<dbReference type="Proteomes" id="UP001500506">
    <property type="component" value="Unassembled WGS sequence"/>
</dbReference>
<dbReference type="CDD" id="cd00610">
    <property type="entry name" value="OAT_like"/>
    <property type="match status" value="1"/>
</dbReference>
<accession>A0ABP4WKI0</accession>
<dbReference type="InterPro" id="IPR015422">
    <property type="entry name" value="PyrdxlP-dep_Trfase_small"/>
</dbReference>
<dbReference type="InterPro" id="IPR049704">
    <property type="entry name" value="Aminotrans_3_PPA_site"/>
</dbReference>
<gene>
    <name evidence="4" type="ORF">GCM10009747_14270</name>
</gene>
<evidence type="ECO:0000256" key="2">
    <source>
        <dbReference type="ARBA" id="ARBA00022898"/>
    </source>
</evidence>
<keyword evidence="4" id="KW-0808">Transferase</keyword>